<evidence type="ECO:0000313" key="2">
    <source>
        <dbReference type="Proteomes" id="UP000827092"/>
    </source>
</evidence>
<proteinExistence type="predicted"/>
<dbReference type="Proteomes" id="UP000827092">
    <property type="component" value="Unassembled WGS sequence"/>
</dbReference>
<organism evidence="1 2">
    <name type="scientific">Oedothorax gibbosus</name>
    <dbReference type="NCBI Taxonomy" id="931172"/>
    <lineage>
        <taxon>Eukaryota</taxon>
        <taxon>Metazoa</taxon>
        <taxon>Ecdysozoa</taxon>
        <taxon>Arthropoda</taxon>
        <taxon>Chelicerata</taxon>
        <taxon>Arachnida</taxon>
        <taxon>Araneae</taxon>
        <taxon>Araneomorphae</taxon>
        <taxon>Entelegynae</taxon>
        <taxon>Araneoidea</taxon>
        <taxon>Linyphiidae</taxon>
        <taxon>Erigoninae</taxon>
        <taxon>Oedothorax</taxon>
    </lineage>
</organism>
<reference evidence="1 2" key="1">
    <citation type="journal article" date="2022" name="Nat. Ecol. Evol.">
        <title>A masculinizing supergene underlies an exaggerated male reproductive morph in a spider.</title>
        <authorList>
            <person name="Hendrickx F."/>
            <person name="De Corte Z."/>
            <person name="Sonet G."/>
            <person name="Van Belleghem S.M."/>
            <person name="Kostlbacher S."/>
            <person name="Vangestel C."/>
        </authorList>
    </citation>
    <scope>NUCLEOTIDE SEQUENCE [LARGE SCALE GENOMIC DNA]</scope>
    <source>
        <strain evidence="1">W744_W776</strain>
    </source>
</reference>
<accession>A0AAV6U5J0</accession>
<dbReference type="AlphaFoldDB" id="A0AAV6U5J0"/>
<evidence type="ECO:0000313" key="1">
    <source>
        <dbReference type="EMBL" id="KAG8179430.1"/>
    </source>
</evidence>
<dbReference type="EMBL" id="JAFNEN010000627">
    <property type="protein sequence ID" value="KAG8179430.1"/>
    <property type="molecule type" value="Genomic_DNA"/>
</dbReference>
<sequence length="92" mass="10721">MRERAIGTSSPSFLLRLRNNFVMLVHTLQSQQQMKIRNTITSTKNTSLIDTKNRLMFLEPTSTLTYNARELCYINGMLHRSRGFQNQCLLIN</sequence>
<gene>
    <name evidence="1" type="ORF">JTE90_026328</name>
</gene>
<keyword evidence="2" id="KW-1185">Reference proteome</keyword>
<name>A0AAV6U5J0_9ARAC</name>
<protein>
    <submittedName>
        <fullName evidence="1">Uncharacterized protein</fullName>
    </submittedName>
</protein>
<comment type="caution">
    <text evidence="1">The sequence shown here is derived from an EMBL/GenBank/DDBJ whole genome shotgun (WGS) entry which is preliminary data.</text>
</comment>